<protein>
    <submittedName>
        <fullName evidence="10">Gliding motility-associated-like protein</fullName>
    </submittedName>
</protein>
<dbReference type="GO" id="GO:0008237">
    <property type="term" value="F:metallopeptidase activity"/>
    <property type="evidence" value="ECO:0007669"/>
    <property type="project" value="UniProtKB-KW"/>
</dbReference>
<dbReference type="SUPFAM" id="SSF55486">
    <property type="entry name" value="Metalloproteases ('zincins'), catalytic domain"/>
    <property type="match status" value="1"/>
</dbReference>
<evidence type="ECO:0000256" key="8">
    <source>
        <dbReference type="ARBA" id="ARBA00023157"/>
    </source>
</evidence>
<dbReference type="InterPro" id="IPR013783">
    <property type="entry name" value="Ig-like_fold"/>
</dbReference>
<dbReference type="Pfam" id="PF13585">
    <property type="entry name" value="CHU_C"/>
    <property type="match status" value="1"/>
</dbReference>
<dbReference type="RefSeq" id="WP_133475297.1">
    <property type="nucleotide sequence ID" value="NZ_SNWP01000012.1"/>
</dbReference>
<dbReference type="InterPro" id="IPR026341">
    <property type="entry name" value="T9SS_type_B"/>
</dbReference>
<evidence type="ECO:0000256" key="1">
    <source>
        <dbReference type="ARBA" id="ARBA00008721"/>
    </source>
</evidence>
<keyword evidence="3" id="KW-0479">Metal-binding</keyword>
<evidence type="ECO:0000313" key="11">
    <source>
        <dbReference type="Proteomes" id="UP000295741"/>
    </source>
</evidence>
<keyword evidence="6" id="KW-0862">Zinc</keyword>
<dbReference type="PANTHER" id="PTHR47466">
    <property type="match status" value="1"/>
</dbReference>
<evidence type="ECO:0000256" key="7">
    <source>
        <dbReference type="ARBA" id="ARBA00023049"/>
    </source>
</evidence>
<dbReference type="Proteomes" id="UP000295741">
    <property type="component" value="Unassembled WGS sequence"/>
</dbReference>
<dbReference type="InterPro" id="IPR024079">
    <property type="entry name" value="MetalloPept_cat_dom_sf"/>
</dbReference>
<keyword evidence="11" id="KW-1185">Reference proteome</keyword>
<keyword evidence="8" id="KW-1015">Disulfide bond</keyword>
<evidence type="ECO:0000259" key="9">
    <source>
        <dbReference type="SMART" id="SM00089"/>
    </source>
</evidence>
<dbReference type="InterPro" id="IPR035986">
    <property type="entry name" value="PKD_dom_sf"/>
</dbReference>
<sequence length="1109" mass="122654">MKHCKHIHILFFVLFTTFGFTWVKAQQNNAIKPNQPFNPNNPPATVLCSFDQLMSIQRSSSMFRVQEMKMNHDIQIKKSNTIDTIITLPVVFHIINQNPYSISDATIQNAIKDLNDAFGKTGAYVGSTGADTKIRFCLAQKAPDGGITNGINRVVSTYGDNLNMYTEDDRLKRLAQWDPQRYINVWLVNNIIGEISAEFSCDTWTRLNAGGYATMPPGGGVSDGIVITGFGTLFAHEMGHYLGLYHTFEGSCTNNNCETEGDRVCDTPPDGFPFNPNACSSPSGVNSCSTDTLSNYSNGFFPRDTTDFGLNFMDYGNSGCANQFTLGQALRMRAAINTQRTGLLEYKCNKPCSDNIAASFTRNISVPKTGDLISFTNTSTGASSYQWFIDNVPVATTTDFTYTFTTQGKFIVTLKAFNGGTCFASYRDEVIVGCGVIARFYSDKKSIASKAGILLDSILFTNQSLNATTYKWLMRNDNNQNEQEVSSATNLRYVFQESVAHYVRLVATNGSCSDTTNVLGINVLDPTSEAYLFVSRANCFQETKVRLEFIICNSGFKPIAPKTPVSFYDRNPTLPGAKKIDTTFIVPDSIKGRCCGVYYTHILDIGYRQIDSLYAVVGDTGTSLPISLPNTLLKELNYTNNVLRVNNIRFRAVVSPIDTTMEPKDTLFIRGGTFPDPSFTSTYTWSDAKQLNCTTCPSPYLVADSTRTKRLAVRSQYQCFDTTFITIKVPPVNDYTVIMNNANCLSKDSLSVNFTITNSYRKGVLPKNLQVSFYKGNPLTDTAVILGPVFILPDTLFAQSQTFTRSIKHIGTGTIYASVNDNGNHIRIIPANRSFEEKDSSNNIGIYNYQPPATTVNITICANNSYMGYNTTGTYTDVFTGVSSCDSVRILNLTVNPVKFTSRQLAICRGDSVLLAGAWQKNRGTYTDSLKTYLGCDSVVVTDLFMIDTPYQFLPKDTVICSTGTLMIDLPSYTNYNWSDGSTQNPHGLSQPGTYTLEVRDRNGCYGTDQITITHTFCVEIMVPNAFTPNGDGKNDVFQAMVPVPLPGYRMQIWNRWGMLVFESTTIAKGWDGTLAGQAQPPGTYVYKITYKTATGQEKQQAGTLVLLR</sequence>
<dbReference type="GO" id="GO:0046872">
    <property type="term" value="F:metal ion binding"/>
    <property type="evidence" value="ECO:0007669"/>
    <property type="project" value="UniProtKB-KW"/>
</dbReference>
<name>A0A4V3C4F9_9BACT</name>
<dbReference type="InterPro" id="IPR008754">
    <property type="entry name" value="Peptidase_M43"/>
</dbReference>
<feature type="domain" description="PKD/Chitinase" evidence="9">
    <location>
        <begin position="357"/>
        <end position="435"/>
    </location>
</feature>
<evidence type="ECO:0000256" key="4">
    <source>
        <dbReference type="ARBA" id="ARBA00022729"/>
    </source>
</evidence>
<dbReference type="NCBIfam" id="TIGR04131">
    <property type="entry name" value="Bac_Flav_CTERM"/>
    <property type="match status" value="1"/>
</dbReference>
<dbReference type="InterPro" id="IPR022409">
    <property type="entry name" value="PKD/Chitinase_dom"/>
</dbReference>
<evidence type="ECO:0000256" key="5">
    <source>
        <dbReference type="ARBA" id="ARBA00022801"/>
    </source>
</evidence>
<comment type="similarity">
    <text evidence="1">Belongs to the peptidase M43B family.</text>
</comment>
<reference evidence="10 11" key="1">
    <citation type="submission" date="2019-03" db="EMBL/GenBank/DDBJ databases">
        <title>Genomic Encyclopedia of Archaeal and Bacterial Type Strains, Phase II (KMG-II): from individual species to whole genera.</title>
        <authorList>
            <person name="Goeker M."/>
        </authorList>
    </citation>
    <scope>NUCLEOTIDE SEQUENCE [LARGE SCALE GENOMIC DNA]</scope>
    <source>
        <strain evidence="10 11">DSM 28323</strain>
    </source>
</reference>
<dbReference type="Gene3D" id="2.60.40.10">
    <property type="entry name" value="Immunoglobulins"/>
    <property type="match status" value="2"/>
</dbReference>
<feature type="domain" description="PKD/Chitinase" evidence="9">
    <location>
        <begin position="445"/>
        <end position="526"/>
    </location>
</feature>
<keyword evidence="7" id="KW-0482">Metalloprotease</keyword>
<accession>A0A4V3C4F9</accession>
<dbReference type="PANTHER" id="PTHR47466:SF1">
    <property type="entry name" value="METALLOPROTEASE MEP1 (AFU_ORTHOLOGUE AFUA_1G07730)-RELATED"/>
    <property type="match status" value="1"/>
</dbReference>
<evidence type="ECO:0000256" key="3">
    <source>
        <dbReference type="ARBA" id="ARBA00022723"/>
    </source>
</evidence>
<evidence type="ECO:0000313" key="10">
    <source>
        <dbReference type="EMBL" id="TDO25808.1"/>
    </source>
</evidence>
<comment type="caution">
    <text evidence="10">The sequence shown here is derived from an EMBL/GenBank/DDBJ whole genome shotgun (WGS) entry which is preliminary data.</text>
</comment>
<organism evidence="10 11">
    <name type="scientific">Sediminibacterium goheungense</name>
    <dbReference type="NCBI Taxonomy" id="1086393"/>
    <lineage>
        <taxon>Bacteria</taxon>
        <taxon>Pseudomonadati</taxon>
        <taxon>Bacteroidota</taxon>
        <taxon>Chitinophagia</taxon>
        <taxon>Chitinophagales</taxon>
        <taxon>Chitinophagaceae</taxon>
        <taxon>Sediminibacterium</taxon>
    </lineage>
</organism>
<dbReference type="GO" id="GO:0006508">
    <property type="term" value="P:proteolysis"/>
    <property type="evidence" value="ECO:0007669"/>
    <property type="project" value="UniProtKB-KW"/>
</dbReference>
<dbReference type="SUPFAM" id="SSF49299">
    <property type="entry name" value="PKD domain"/>
    <property type="match status" value="1"/>
</dbReference>
<keyword evidence="4" id="KW-0732">Signal</keyword>
<dbReference type="EMBL" id="SNWP01000012">
    <property type="protein sequence ID" value="TDO25808.1"/>
    <property type="molecule type" value="Genomic_DNA"/>
</dbReference>
<dbReference type="AlphaFoldDB" id="A0A4V3C4F9"/>
<keyword evidence="5" id="KW-0378">Hydrolase</keyword>
<evidence type="ECO:0000256" key="2">
    <source>
        <dbReference type="ARBA" id="ARBA00022670"/>
    </source>
</evidence>
<dbReference type="OrthoDB" id="6385856at2"/>
<dbReference type="Gene3D" id="3.40.390.10">
    <property type="entry name" value="Collagenase (Catalytic Domain)"/>
    <property type="match status" value="1"/>
</dbReference>
<evidence type="ECO:0000256" key="6">
    <source>
        <dbReference type="ARBA" id="ARBA00022833"/>
    </source>
</evidence>
<proteinExistence type="inferred from homology"/>
<gene>
    <name evidence="10" type="ORF">BC659_2731</name>
</gene>
<dbReference type="Pfam" id="PF05572">
    <property type="entry name" value="Peptidase_M43"/>
    <property type="match status" value="1"/>
</dbReference>
<keyword evidence="2" id="KW-0645">Protease</keyword>
<dbReference type="SMART" id="SM00089">
    <property type="entry name" value="PKD"/>
    <property type="match status" value="2"/>
</dbReference>